<evidence type="ECO:0000256" key="4">
    <source>
        <dbReference type="ARBA" id="ARBA00012239"/>
    </source>
</evidence>
<dbReference type="GO" id="GO:0008483">
    <property type="term" value="F:transaminase activity"/>
    <property type="evidence" value="ECO:0007669"/>
    <property type="project" value="UniProtKB-KW"/>
</dbReference>
<keyword evidence="8" id="KW-0408">Iron</keyword>
<organism evidence="13 14">
    <name type="scientific">Candidatus Ornithospirochaeta avicola</name>
    <dbReference type="NCBI Taxonomy" id="2840896"/>
    <lineage>
        <taxon>Bacteria</taxon>
        <taxon>Pseudomonadati</taxon>
        <taxon>Spirochaetota</taxon>
        <taxon>Spirochaetia</taxon>
        <taxon>Spirochaetales</taxon>
        <taxon>Spirochaetaceae</taxon>
        <taxon>Spirochaetaceae incertae sedis</taxon>
        <taxon>Candidatus Ornithospirochaeta</taxon>
    </lineage>
</organism>
<dbReference type="GO" id="GO:0051536">
    <property type="term" value="F:iron-sulfur cluster binding"/>
    <property type="evidence" value="ECO:0007669"/>
    <property type="project" value="UniProtKB-KW"/>
</dbReference>
<dbReference type="InterPro" id="IPR015421">
    <property type="entry name" value="PyrdxlP-dep_Trfase_major"/>
</dbReference>
<evidence type="ECO:0000313" key="14">
    <source>
        <dbReference type="Proteomes" id="UP000823936"/>
    </source>
</evidence>
<protein>
    <recommendedName>
        <fullName evidence="4">cysteine desulfurase</fullName>
        <ecNumber evidence="4">2.8.1.7</ecNumber>
    </recommendedName>
</protein>
<dbReference type="InterPro" id="IPR020578">
    <property type="entry name" value="Aminotrans_V_PyrdxlP_BS"/>
</dbReference>
<dbReference type="GO" id="GO:0031071">
    <property type="term" value="F:cysteine desulfurase activity"/>
    <property type="evidence" value="ECO:0007669"/>
    <property type="project" value="UniProtKB-EC"/>
</dbReference>
<sequence>MERFVYLDNNATTEMDRRVVDILHETEGLYANASSMHQAGQNASSAIEWAREKVASLLGAKKNEIYFTSGSTEGNNTVFNIFRDLIDERKTERRKIVLSAVEHPASIETAKYLKKRGYKIETIPVDKDGFVILEEAGKIIDDDTLFVSVMTANNESGAIEPVKEIAKLAKAKGAYVHTDATQAIGKIAVNVDDLGVDYLTLSAHKFYGPKGVGALYIRTSSPKSPYIHGGHQENGMRAGTYNTQAIVGLGKAAEIAKEEQEEERKKLWALREKLRKGISEKIKDVVFNSVDSYERVLPGTLDVSFLYAEGESILLYLDLEGIAVSTGSACASGSLEPSYVLLATGMPVEQAHGSIRFSFGRFNTEEDVDYVLEKLPPIIEKIRKMSTRR</sequence>
<evidence type="ECO:0000256" key="11">
    <source>
        <dbReference type="RuleBase" id="RU004504"/>
    </source>
</evidence>
<dbReference type="PIRSF" id="PIRSF005572">
    <property type="entry name" value="NifS"/>
    <property type="match status" value="1"/>
</dbReference>
<dbReference type="Gene3D" id="3.40.640.10">
    <property type="entry name" value="Type I PLP-dependent aspartate aminotransferase-like (Major domain)"/>
    <property type="match status" value="1"/>
</dbReference>
<dbReference type="EC" id="2.8.1.7" evidence="4"/>
<dbReference type="InterPro" id="IPR016454">
    <property type="entry name" value="Cysteine_dSase"/>
</dbReference>
<dbReference type="InterPro" id="IPR015424">
    <property type="entry name" value="PyrdxlP-dep_Trfase"/>
</dbReference>
<keyword evidence="6" id="KW-0479">Metal-binding</keyword>
<dbReference type="PROSITE" id="PS00595">
    <property type="entry name" value="AA_TRANSFER_CLASS_5"/>
    <property type="match status" value="1"/>
</dbReference>
<dbReference type="InterPro" id="IPR000192">
    <property type="entry name" value="Aminotrans_V_dom"/>
</dbReference>
<dbReference type="SUPFAM" id="SSF53383">
    <property type="entry name" value="PLP-dependent transferases"/>
    <property type="match status" value="1"/>
</dbReference>
<dbReference type="GO" id="GO:0046872">
    <property type="term" value="F:metal ion binding"/>
    <property type="evidence" value="ECO:0007669"/>
    <property type="project" value="UniProtKB-KW"/>
</dbReference>
<evidence type="ECO:0000256" key="9">
    <source>
        <dbReference type="ARBA" id="ARBA00023014"/>
    </source>
</evidence>
<reference evidence="13" key="2">
    <citation type="submission" date="2021-04" db="EMBL/GenBank/DDBJ databases">
        <authorList>
            <person name="Gilroy R."/>
        </authorList>
    </citation>
    <scope>NUCLEOTIDE SEQUENCE</scope>
    <source>
        <strain evidence="13">Gambia11-129</strain>
    </source>
</reference>
<evidence type="ECO:0000256" key="5">
    <source>
        <dbReference type="ARBA" id="ARBA00022679"/>
    </source>
</evidence>
<evidence type="ECO:0000256" key="6">
    <source>
        <dbReference type="ARBA" id="ARBA00022723"/>
    </source>
</evidence>
<reference evidence="13" key="1">
    <citation type="journal article" date="2021" name="PeerJ">
        <title>Extensive microbial diversity within the chicken gut microbiome revealed by metagenomics and culture.</title>
        <authorList>
            <person name="Gilroy R."/>
            <person name="Ravi A."/>
            <person name="Getino M."/>
            <person name="Pursley I."/>
            <person name="Horton D.L."/>
            <person name="Alikhan N.F."/>
            <person name="Baker D."/>
            <person name="Gharbi K."/>
            <person name="Hall N."/>
            <person name="Watson M."/>
            <person name="Adriaenssens E.M."/>
            <person name="Foster-Nyarko E."/>
            <person name="Jarju S."/>
            <person name="Secka A."/>
            <person name="Antonio M."/>
            <person name="Oren A."/>
            <person name="Chaudhuri R.R."/>
            <person name="La Ragione R."/>
            <person name="Hildebrand F."/>
            <person name="Pallen M.J."/>
        </authorList>
    </citation>
    <scope>NUCLEOTIDE SEQUENCE</scope>
    <source>
        <strain evidence="13">Gambia11-129</strain>
    </source>
</reference>
<gene>
    <name evidence="13" type="ORF">IAB12_01740</name>
</gene>
<dbReference type="InterPro" id="IPR015422">
    <property type="entry name" value="PyrdxlP-dep_Trfase_small"/>
</dbReference>
<dbReference type="FunFam" id="3.40.640.10:FF:000084">
    <property type="entry name" value="IscS-like cysteine desulfurase"/>
    <property type="match status" value="1"/>
</dbReference>
<evidence type="ECO:0000256" key="8">
    <source>
        <dbReference type="ARBA" id="ARBA00023004"/>
    </source>
</evidence>
<comment type="similarity">
    <text evidence="3">Belongs to the class-V pyridoxal-phosphate-dependent aminotransferase family. NifS/IscS subfamily.</text>
</comment>
<dbReference type="AlphaFoldDB" id="A0A9D1PSM7"/>
<accession>A0A9D1PSM7</accession>
<comment type="function">
    <text evidence="2">Catalyzes the removal of elemental sulfur atoms from cysteine to produce alanine. Seems to participate in the biosynthesis of the nitrogenase metalloclusters by providing the inorganic sulfur required for the Fe-S core formation.</text>
</comment>
<feature type="domain" description="Aminotransferase class V" evidence="12">
    <location>
        <begin position="5"/>
        <end position="371"/>
    </location>
</feature>
<dbReference type="Gene3D" id="1.10.260.50">
    <property type="match status" value="1"/>
</dbReference>
<evidence type="ECO:0000256" key="7">
    <source>
        <dbReference type="ARBA" id="ARBA00022898"/>
    </source>
</evidence>
<proteinExistence type="inferred from homology"/>
<keyword evidence="9" id="KW-0411">Iron-sulfur</keyword>
<dbReference type="EMBL" id="DXHU01000006">
    <property type="protein sequence ID" value="HIV98485.1"/>
    <property type="molecule type" value="Genomic_DNA"/>
</dbReference>
<keyword evidence="7" id="KW-0663">Pyridoxal phosphate</keyword>
<dbReference type="PANTHER" id="PTHR11601:SF34">
    <property type="entry name" value="CYSTEINE DESULFURASE"/>
    <property type="match status" value="1"/>
</dbReference>
<evidence type="ECO:0000259" key="12">
    <source>
        <dbReference type="Pfam" id="PF00266"/>
    </source>
</evidence>
<keyword evidence="5" id="KW-0808">Transferase</keyword>
<evidence type="ECO:0000313" key="13">
    <source>
        <dbReference type="EMBL" id="HIV98485.1"/>
    </source>
</evidence>
<dbReference type="Gene3D" id="3.90.1150.10">
    <property type="entry name" value="Aspartate Aminotransferase, domain 1"/>
    <property type="match status" value="1"/>
</dbReference>
<evidence type="ECO:0000256" key="2">
    <source>
        <dbReference type="ARBA" id="ARBA00003120"/>
    </source>
</evidence>
<comment type="caution">
    <text evidence="13">The sequence shown here is derived from an EMBL/GenBank/DDBJ whole genome shotgun (WGS) entry which is preliminary data.</text>
</comment>
<comment type="cofactor">
    <cofactor evidence="1 11">
        <name>pyridoxal 5'-phosphate</name>
        <dbReference type="ChEBI" id="CHEBI:597326"/>
    </cofactor>
</comment>
<comment type="catalytic activity">
    <reaction evidence="10">
        <text>(sulfur carrier)-H + L-cysteine = (sulfur carrier)-SH + L-alanine</text>
        <dbReference type="Rhea" id="RHEA:43892"/>
        <dbReference type="Rhea" id="RHEA-COMP:14737"/>
        <dbReference type="Rhea" id="RHEA-COMP:14739"/>
        <dbReference type="ChEBI" id="CHEBI:29917"/>
        <dbReference type="ChEBI" id="CHEBI:35235"/>
        <dbReference type="ChEBI" id="CHEBI:57972"/>
        <dbReference type="ChEBI" id="CHEBI:64428"/>
        <dbReference type="EC" id="2.8.1.7"/>
    </reaction>
</comment>
<keyword evidence="13" id="KW-0032">Aminotransferase</keyword>
<evidence type="ECO:0000256" key="10">
    <source>
        <dbReference type="ARBA" id="ARBA00050776"/>
    </source>
</evidence>
<dbReference type="PANTHER" id="PTHR11601">
    <property type="entry name" value="CYSTEINE DESULFURYLASE FAMILY MEMBER"/>
    <property type="match status" value="1"/>
</dbReference>
<dbReference type="Proteomes" id="UP000823936">
    <property type="component" value="Unassembled WGS sequence"/>
</dbReference>
<evidence type="ECO:0000256" key="1">
    <source>
        <dbReference type="ARBA" id="ARBA00001933"/>
    </source>
</evidence>
<evidence type="ECO:0000256" key="3">
    <source>
        <dbReference type="ARBA" id="ARBA00006490"/>
    </source>
</evidence>
<dbReference type="Pfam" id="PF00266">
    <property type="entry name" value="Aminotran_5"/>
    <property type="match status" value="1"/>
</dbReference>
<name>A0A9D1PSM7_9SPIO</name>